<sequence>MRKMACYCDRCAIAADWRLQPSKHNARFFELSVSCHGETERFMVAAASLVHARDPATGREIGAPLFVIAFEGEKPRLDVKLIEPAPQSLSIRLSNPTNRLVGE</sequence>
<evidence type="ECO:0000313" key="1">
    <source>
        <dbReference type="EMBL" id="SFK40190.1"/>
    </source>
</evidence>
<dbReference type="RefSeq" id="WP_139223581.1">
    <property type="nucleotide sequence ID" value="NZ_FOSN01000007.1"/>
</dbReference>
<keyword evidence="2" id="KW-1185">Reference proteome</keyword>
<proteinExistence type="predicted"/>
<evidence type="ECO:0000313" key="2">
    <source>
        <dbReference type="Proteomes" id="UP000198755"/>
    </source>
</evidence>
<dbReference type="OrthoDB" id="9844613at2"/>
<reference evidence="1 2" key="1">
    <citation type="submission" date="2016-10" db="EMBL/GenBank/DDBJ databases">
        <authorList>
            <person name="de Groot N.N."/>
        </authorList>
    </citation>
    <scope>NUCLEOTIDE SEQUENCE [LARGE SCALE GENOMIC DNA]</scope>
    <source>
        <strain evidence="1 2">NE2</strain>
    </source>
</reference>
<dbReference type="AlphaFoldDB" id="A0A1I3Z8H7"/>
<accession>A0A1I3Z8H7</accession>
<protein>
    <submittedName>
        <fullName evidence="1">Uncharacterized protein</fullName>
    </submittedName>
</protein>
<name>A0A1I3Z8H7_9HYPH</name>
<dbReference type="EMBL" id="FOSN01000007">
    <property type="protein sequence ID" value="SFK40190.1"/>
    <property type="molecule type" value="Genomic_DNA"/>
</dbReference>
<organism evidence="1 2">
    <name type="scientific">Methylocapsa palsarum</name>
    <dbReference type="NCBI Taxonomy" id="1612308"/>
    <lineage>
        <taxon>Bacteria</taxon>
        <taxon>Pseudomonadati</taxon>
        <taxon>Pseudomonadota</taxon>
        <taxon>Alphaproteobacteria</taxon>
        <taxon>Hyphomicrobiales</taxon>
        <taxon>Beijerinckiaceae</taxon>
        <taxon>Methylocapsa</taxon>
    </lineage>
</organism>
<dbReference type="STRING" id="1612308.SAMN05444581_107142"/>
<gene>
    <name evidence="1" type="ORF">SAMN05444581_107142</name>
</gene>
<dbReference type="Proteomes" id="UP000198755">
    <property type="component" value="Unassembled WGS sequence"/>
</dbReference>